<feature type="domain" description="Carrier" evidence="1">
    <location>
        <begin position="5"/>
        <end position="89"/>
    </location>
</feature>
<reference evidence="2" key="1">
    <citation type="submission" date="2020-02" db="EMBL/GenBank/DDBJ databases">
        <authorList>
            <person name="Meier V. D."/>
        </authorList>
    </citation>
    <scope>NUCLEOTIDE SEQUENCE</scope>
    <source>
        <strain evidence="2">AVDCRST_MAG41</strain>
    </source>
</reference>
<dbReference type="EMBL" id="CADCTP010000061">
    <property type="protein sequence ID" value="CAA9223217.1"/>
    <property type="molecule type" value="Genomic_DNA"/>
</dbReference>
<evidence type="ECO:0000313" key="2">
    <source>
        <dbReference type="EMBL" id="CAA9223217.1"/>
    </source>
</evidence>
<dbReference type="Pfam" id="PF00550">
    <property type="entry name" value="PP-binding"/>
    <property type="match status" value="1"/>
</dbReference>
<dbReference type="InterPro" id="IPR036736">
    <property type="entry name" value="ACP-like_sf"/>
</dbReference>
<sequence length="93" mass="10340">MTAPELDTTLRERVVANMTELLPRVLRRELPDLAETTSLFDELGLTSVTTLELLLELEEALEIQVDVEDIDQDDLRSVGSLADFVTGHAVTDD</sequence>
<dbReference type="SUPFAM" id="SSF47336">
    <property type="entry name" value="ACP-like"/>
    <property type="match status" value="1"/>
</dbReference>
<dbReference type="AlphaFoldDB" id="A0A6J4HIA0"/>
<dbReference type="InterPro" id="IPR009081">
    <property type="entry name" value="PP-bd_ACP"/>
</dbReference>
<organism evidence="2">
    <name type="scientific">uncultured Mycobacteriales bacterium</name>
    <dbReference type="NCBI Taxonomy" id="581187"/>
    <lineage>
        <taxon>Bacteria</taxon>
        <taxon>Bacillati</taxon>
        <taxon>Actinomycetota</taxon>
        <taxon>Actinomycetes</taxon>
        <taxon>Mycobacteriales</taxon>
        <taxon>environmental samples</taxon>
    </lineage>
</organism>
<name>A0A6J4HIA0_9ACTN</name>
<proteinExistence type="predicted"/>
<protein>
    <recommendedName>
        <fullName evidence="1">Carrier domain-containing protein</fullName>
    </recommendedName>
</protein>
<evidence type="ECO:0000259" key="1">
    <source>
        <dbReference type="PROSITE" id="PS50075"/>
    </source>
</evidence>
<gene>
    <name evidence="2" type="ORF">AVDCRST_MAG41-610</name>
</gene>
<accession>A0A6J4HIA0</accession>
<dbReference type="Gene3D" id="1.10.1200.10">
    <property type="entry name" value="ACP-like"/>
    <property type="match status" value="1"/>
</dbReference>
<dbReference type="PROSITE" id="PS50075">
    <property type="entry name" value="CARRIER"/>
    <property type="match status" value="1"/>
</dbReference>